<comment type="function">
    <text evidence="8">Transfers the 4'-phosphopantetheine moiety from coenzyme A to a Ser of acyl-carrier-protein.</text>
</comment>
<keyword evidence="8" id="KW-0963">Cytoplasm</keyword>
<dbReference type="InterPro" id="IPR008278">
    <property type="entry name" value="4-PPantetheinyl_Trfase_dom"/>
</dbReference>
<dbReference type="InterPro" id="IPR037143">
    <property type="entry name" value="4-PPantetheinyl_Trfase_dom_sf"/>
</dbReference>
<keyword evidence="5 8" id="KW-0460">Magnesium</keyword>
<dbReference type="InterPro" id="IPR002582">
    <property type="entry name" value="ACPS"/>
</dbReference>
<evidence type="ECO:0000256" key="8">
    <source>
        <dbReference type="HAMAP-Rule" id="MF_00101"/>
    </source>
</evidence>
<reference evidence="10 11" key="1">
    <citation type="submission" date="2021-06" db="EMBL/GenBank/DDBJ databases">
        <title>Complete genome of Haloferula helveola possessing various polysaccharide degrading enzymes.</title>
        <authorList>
            <person name="Takami H."/>
            <person name="Huang C."/>
            <person name="Hamasaki K."/>
        </authorList>
    </citation>
    <scope>NUCLEOTIDE SEQUENCE [LARGE SCALE GENOMIC DNA]</scope>
    <source>
        <strain evidence="10 11">CN-1</strain>
    </source>
</reference>
<comment type="catalytic activity">
    <reaction evidence="8">
        <text>apo-[ACP] + CoA = holo-[ACP] + adenosine 3',5'-bisphosphate + H(+)</text>
        <dbReference type="Rhea" id="RHEA:12068"/>
        <dbReference type="Rhea" id="RHEA-COMP:9685"/>
        <dbReference type="Rhea" id="RHEA-COMP:9690"/>
        <dbReference type="ChEBI" id="CHEBI:15378"/>
        <dbReference type="ChEBI" id="CHEBI:29999"/>
        <dbReference type="ChEBI" id="CHEBI:57287"/>
        <dbReference type="ChEBI" id="CHEBI:58343"/>
        <dbReference type="ChEBI" id="CHEBI:64479"/>
        <dbReference type="EC" id="2.7.8.7"/>
    </reaction>
</comment>
<keyword evidence="2 8" id="KW-0808">Transferase</keyword>
<evidence type="ECO:0000256" key="4">
    <source>
        <dbReference type="ARBA" id="ARBA00022832"/>
    </source>
</evidence>
<protein>
    <recommendedName>
        <fullName evidence="8">Holo-[acyl-carrier-protein] synthase</fullName>
        <shortName evidence="8">Holo-ACP synthase</shortName>
        <ecNumber evidence="8">2.7.8.7</ecNumber>
    </recommendedName>
    <alternativeName>
        <fullName evidence="8">4'-phosphopantetheinyl transferase AcpS</fullName>
    </alternativeName>
</protein>
<evidence type="ECO:0000256" key="1">
    <source>
        <dbReference type="ARBA" id="ARBA00022516"/>
    </source>
</evidence>
<evidence type="ECO:0000256" key="3">
    <source>
        <dbReference type="ARBA" id="ARBA00022723"/>
    </source>
</evidence>
<dbReference type="RefSeq" id="WP_338686863.1">
    <property type="nucleotide sequence ID" value="NZ_AP024702.1"/>
</dbReference>
<evidence type="ECO:0000256" key="6">
    <source>
        <dbReference type="ARBA" id="ARBA00023098"/>
    </source>
</evidence>
<feature type="binding site" evidence="8">
    <location>
        <position position="58"/>
    </location>
    <ligand>
        <name>Mg(2+)</name>
        <dbReference type="ChEBI" id="CHEBI:18420"/>
    </ligand>
</feature>
<dbReference type="EMBL" id="AP024702">
    <property type="protein sequence ID" value="BCX49995.1"/>
    <property type="molecule type" value="Genomic_DNA"/>
</dbReference>
<evidence type="ECO:0000259" key="9">
    <source>
        <dbReference type="Pfam" id="PF01648"/>
    </source>
</evidence>
<accession>A0ABM7RE87</accession>
<proteinExistence type="inferred from homology"/>
<sequence>MSIFGIGIDVIEVERIERLLEGYGGKFAEKVFTRTEREYCDAQSRPGLHYAARFSAKEAVAKAFGTGIGKDLEWLDMEVRRRSSGAPQLVLSGAGKRFAESQGIVEVLISLTHAKSYAAANAVAMTASL</sequence>
<dbReference type="EC" id="2.7.8.7" evidence="8"/>
<keyword evidence="1 8" id="KW-0444">Lipid biosynthesis</keyword>
<evidence type="ECO:0000256" key="7">
    <source>
        <dbReference type="ARBA" id="ARBA00023160"/>
    </source>
</evidence>
<comment type="similarity">
    <text evidence="8">Belongs to the P-Pant transferase superfamily. AcpS family.</text>
</comment>
<evidence type="ECO:0000256" key="2">
    <source>
        <dbReference type="ARBA" id="ARBA00022679"/>
    </source>
</evidence>
<feature type="binding site" evidence="8">
    <location>
        <position position="9"/>
    </location>
    <ligand>
        <name>Mg(2+)</name>
        <dbReference type="ChEBI" id="CHEBI:18420"/>
    </ligand>
</feature>
<keyword evidence="3 8" id="KW-0479">Metal-binding</keyword>
<keyword evidence="4 8" id="KW-0276">Fatty acid metabolism</keyword>
<dbReference type="SUPFAM" id="SSF56214">
    <property type="entry name" value="4'-phosphopantetheinyl transferase"/>
    <property type="match status" value="1"/>
</dbReference>
<dbReference type="NCBIfam" id="TIGR00556">
    <property type="entry name" value="pantethn_trn"/>
    <property type="match status" value="1"/>
</dbReference>
<dbReference type="Gene3D" id="3.90.470.20">
    <property type="entry name" value="4'-phosphopantetheinyl transferase domain"/>
    <property type="match status" value="1"/>
</dbReference>
<organism evidence="10 11">
    <name type="scientific">Haloferula helveola</name>
    <dbReference type="NCBI Taxonomy" id="490095"/>
    <lineage>
        <taxon>Bacteria</taxon>
        <taxon>Pseudomonadati</taxon>
        <taxon>Verrucomicrobiota</taxon>
        <taxon>Verrucomicrobiia</taxon>
        <taxon>Verrucomicrobiales</taxon>
        <taxon>Verrucomicrobiaceae</taxon>
        <taxon>Haloferula</taxon>
    </lineage>
</organism>
<comment type="subcellular location">
    <subcellularLocation>
        <location evidence="8">Cytoplasm</location>
    </subcellularLocation>
</comment>
<dbReference type="Pfam" id="PF01648">
    <property type="entry name" value="ACPS"/>
    <property type="match status" value="1"/>
</dbReference>
<name>A0ABM7RE87_9BACT</name>
<evidence type="ECO:0000313" key="11">
    <source>
        <dbReference type="Proteomes" id="UP001374893"/>
    </source>
</evidence>
<keyword evidence="7 8" id="KW-0275">Fatty acid biosynthesis</keyword>
<feature type="domain" description="4'-phosphopantetheinyl transferase" evidence="9">
    <location>
        <begin position="5"/>
        <end position="101"/>
    </location>
</feature>
<evidence type="ECO:0000256" key="5">
    <source>
        <dbReference type="ARBA" id="ARBA00022842"/>
    </source>
</evidence>
<dbReference type="InterPro" id="IPR004568">
    <property type="entry name" value="Ppantetheine-prot_Trfase_dom"/>
</dbReference>
<evidence type="ECO:0000313" key="10">
    <source>
        <dbReference type="EMBL" id="BCX49995.1"/>
    </source>
</evidence>
<dbReference type="NCBIfam" id="TIGR00516">
    <property type="entry name" value="acpS"/>
    <property type="match status" value="1"/>
</dbReference>
<keyword evidence="6 8" id="KW-0443">Lipid metabolism</keyword>
<gene>
    <name evidence="8 10" type="primary">acpS</name>
    <name evidence="10" type="ORF">HAHE_39030</name>
</gene>
<dbReference type="Proteomes" id="UP001374893">
    <property type="component" value="Chromosome"/>
</dbReference>
<keyword evidence="11" id="KW-1185">Reference proteome</keyword>
<dbReference type="HAMAP" id="MF_00101">
    <property type="entry name" value="AcpS"/>
    <property type="match status" value="1"/>
</dbReference>
<comment type="cofactor">
    <cofactor evidence="8">
        <name>Mg(2+)</name>
        <dbReference type="ChEBI" id="CHEBI:18420"/>
    </cofactor>
</comment>